<feature type="region of interest" description="Disordered" evidence="1">
    <location>
        <begin position="304"/>
        <end position="328"/>
    </location>
</feature>
<gene>
    <name evidence="2" type="ORF">BN1204_047230</name>
</gene>
<feature type="region of interest" description="Disordered" evidence="1">
    <location>
        <begin position="727"/>
        <end position="759"/>
    </location>
</feature>
<feature type="compositionally biased region" description="Polar residues" evidence="1">
    <location>
        <begin position="411"/>
        <end position="421"/>
    </location>
</feature>
<accession>A0A0F7ULF5</accession>
<feature type="compositionally biased region" description="Basic and acidic residues" evidence="1">
    <location>
        <begin position="422"/>
        <end position="439"/>
    </location>
</feature>
<name>A0A0F7ULF5_NEOCL</name>
<feature type="region of interest" description="Disordered" evidence="1">
    <location>
        <begin position="221"/>
        <end position="244"/>
    </location>
</feature>
<sequence>MVESAVPWPPTSRDLEQKMSPRAEKLGAVFRDYLPGLATSGTDCMTPESSPRHLQPASSWRAADLLLGVRGAGTLRPACGRTNMRRACSQGASSVALAMKRTRSRVRAASTPSAIAEATPCPQCQDSVTAVDALVSPSTTNTAWKPPASDENALWNVTSSSTSCSTSCSASQKFRALSLSPLVGLPWAPVHQLSWYAPARSWRRPPRRLAPAGASVSSQFFAEPDRGQGQDSARSSSCGTLSPSRSSRIARECSRLPYQLFCAREDRDVRTRNLSPDSEEALSPSLLSPPPGAPLFCVCAAHGMSRSTPPSDSAKPGERLPSDVSGRSDDLDWLNACASSDSVDVVPARSEAAPHTGSAPARQTTARPQQDRGRALESDATQRAGSLSSSGRMSFGGASGTKLDTSREVENTTASDASRQSLDIRGKEQLFGDARRETSSVRALQDPFDDGDDASEYGVAVGRSRLPGGSPDACCPVIWTMTAEELFGFDLVSTCKPERVSQRDQQMHPQRADSADAVKQVLRAEASAREIVNRAKSLRSVLGQRVQTEVDDEEKRFRDFQEGLFQERKTQIREELEAFVAEESLRTDAFVEHAKREAVEHRLQRATEQIVGHVLNVDVTCPLEAVKRFGTTRQLVAFHEERQKRNKVIHHPPGDALERDKDIITWDEQGQAQVEHLSANSQRRNVTKFGSFWVRHQNKSAQHSDRPLVLLSTHSWGDVDIPATNGETGFPRLRSISEGPEERPAVLSESRESLSPKHDLWSQEIPDEDNSALVVEEGGPAAIVSYRHVHSLEVQASRGSVLGLAPEVAHRGRD</sequence>
<evidence type="ECO:0000256" key="1">
    <source>
        <dbReference type="SAM" id="MobiDB-lite"/>
    </source>
</evidence>
<feature type="compositionally biased region" description="Polar residues" evidence="1">
    <location>
        <begin position="229"/>
        <end position="244"/>
    </location>
</feature>
<dbReference type="Gene3D" id="1.20.5.2950">
    <property type="match status" value="1"/>
</dbReference>
<feature type="compositionally biased region" description="Polar residues" evidence="1">
    <location>
        <begin position="379"/>
        <end position="392"/>
    </location>
</feature>
<proteinExistence type="predicted"/>
<feature type="compositionally biased region" description="Basic and acidic residues" evidence="1">
    <location>
        <begin position="740"/>
        <end position="759"/>
    </location>
</feature>
<evidence type="ECO:0000313" key="2">
    <source>
        <dbReference type="EMBL" id="CEL68997.1"/>
    </source>
</evidence>
<reference evidence="2" key="1">
    <citation type="journal article" date="2015" name="PLoS ONE">
        <title>Comprehensive Evaluation of Toxoplasma gondii VEG and Neospora caninum LIV Genomes with Tachyzoite Stage Transcriptome and Proteome Defines Novel Transcript Features.</title>
        <authorList>
            <person name="Ramaprasad A."/>
            <person name="Mourier T."/>
            <person name="Naeem R."/>
            <person name="Malas T.B."/>
            <person name="Moussa E."/>
            <person name="Panigrahi A."/>
            <person name="Vermont S.J."/>
            <person name="Otto T.D."/>
            <person name="Wastling J."/>
            <person name="Pain A."/>
        </authorList>
    </citation>
    <scope>NUCLEOTIDE SEQUENCE</scope>
    <source>
        <strain evidence="2">Liverpool</strain>
    </source>
</reference>
<feature type="region of interest" description="Disordered" evidence="1">
    <location>
        <begin position="345"/>
        <end position="450"/>
    </location>
</feature>
<organism evidence="2">
    <name type="scientific">Neospora caninum (strain Liverpool)</name>
    <dbReference type="NCBI Taxonomy" id="572307"/>
    <lineage>
        <taxon>Eukaryota</taxon>
        <taxon>Sar</taxon>
        <taxon>Alveolata</taxon>
        <taxon>Apicomplexa</taxon>
        <taxon>Conoidasida</taxon>
        <taxon>Coccidia</taxon>
        <taxon>Eucoccidiorida</taxon>
        <taxon>Eimeriorina</taxon>
        <taxon>Sarcocystidae</taxon>
        <taxon>Neospora</taxon>
    </lineage>
</organism>
<dbReference type="AlphaFoldDB" id="A0A0F7ULF5"/>
<protein>
    <submittedName>
        <fullName evidence="2">Uncharacterized protein</fullName>
    </submittedName>
</protein>
<feature type="compositionally biased region" description="Basic and acidic residues" evidence="1">
    <location>
        <begin position="315"/>
        <end position="328"/>
    </location>
</feature>
<dbReference type="EMBL" id="LN714485">
    <property type="protein sequence ID" value="CEL68997.1"/>
    <property type="molecule type" value="Genomic_DNA"/>
</dbReference>